<dbReference type="Gene3D" id="1.10.10.10">
    <property type="entry name" value="Winged helix-like DNA-binding domain superfamily/Winged helix DNA-binding domain"/>
    <property type="match status" value="1"/>
</dbReference>
<protein>
    <submittedName>
        <fullName evidence="7">Sigma-70 family RNA polymerase sigma factor</fullName>
    </submittedName>
</protein>
<dbReference type="SUPFAM" id="SSF88946">
    <property type="entry name" value="Sigma2 domain of RNA polymerase sigma factors"/>
    <property type="match status" value="1"/>
</dbReference>
<dbReference type="InterPro" id="IPR036388">
    <property type="entry name" value="WH-like_DNA-bd_sf"/>
</dbReference>
<dbReference type="NCBIfam" id="TIGR02937">
    <property type="entry name" value="sigma70-ECF"/>
    <property type="match status" value="1"/>
</dbReference>
<dbReference type="Gene3D" id="1.10.1740.10">
    <property type="match status" value="1"/>
</dbReference>
<dbReference type="Pfam" id="PF08281">
    <property type="entry name" value="Sigma70_r4_2"/>
    <property type="match status" value="1"/>
</dbReference>
<evidence type="ECO:0000256" key="3">
    <source>
        <dbReference type="ARBA" id="ARBA00023082"/>
    </source>
</evidence>
<reference evidence="7 8" key="1">
    <citation type="journal article" date="2024" name="Appl. Environ. Microbiol.">
        <title>Pontiella agarivorans sp. nov., a novel marine anaerobic bacterium capable of degrading macroalgal polysaccharides and fixing nitrogen.</title>
        <authorList>
            <person name="Liu N."/>
            <person name="Kivenson V."/>
            <person name="Peng X."/>
            <person name="Cui Z."/>
            <person name="Lankiewicz T.S."/>
            <person name="Gosselin K.M."/>
            <person name="English C.J."/>
            <person name="Blair E.M."/>
            <person name="O'Malley M.A."/>
            <person name="Valentine D.L."/>
        </authorList>
    </citation>
    <scope>NUCLEOTIDE SEQUENCE [LARGE SCALE GENOMIC DNA]</scope>
    <source>
        <strain evidence="7 8">NLcol2</strain>
    </source>
</reference>
<dbReference type="Pfam" id="PF04542">
    <property type="entry name" value="Sigma70_r2"/>
    <property type="match status" value="1"/>
</dbReference>
<keyword evidence="4" id="KW-0804">Transcription</keyword>
<evidence type="ECO:0000259" key="6">
    <source>
        <dbReference type="Pfam" id="PF08281"/>
    </source>
</evidence>
<dbReference type="InterPro" id="IPR013249">
    <property type="entry name" value="RNA_pol_sigma70_r4_t2"/>
</dbReference>
<evidence type="ECO:0000259" key="5">
    <source>
        <dbReference type="Pfam" id="PF04542"/>
    </source>
</evidence>
<proteinExistence type="inferred from homology"/>
<evidence type="ECO:0000313" key="7">
    <source>
        <dbReference type="EMBL" id="MDZ8119866.1"/>
    </source>
</evidence>
<evidence type="ECO:0000256" key="1">
    <source>
        <dbReference type="ARBA" id="ARBA00010641"/>
    </source>
</evidence>
<feature type="domain" description="RNA polymerase sigma factor 70 region 4 type 2" evidence="6">
    <location>
        <begin position="110"/>
        <end position="157"/>
    </location>
</feature>
<comment type="caution">
    <text evidence="7">The sequence shown here is derived from an EMBL/GenBank/DDBJ whole genome shotgun (WGS) entry which is preliminary data.</text>
</comment>
<dbReference type="InterPro" id="IPR014284">
    <property type="entry name" value="RNA_pol_sigma-70_dom"/>
</dbReference>
<accession>A0ABU5N0I8</accession>
<dbReference type="InterPro" id="IPR013324">
    <property type="entry name" value="RNA_pol_sigma_r3/r4-like"/>
</dbReference>
<keyword evidence="3" id="KW-0731">Sigma factor</keyword>
<evidence type="ECO:0000313" key="8">
    <source>
        <dbReference type="Proteomes" id="UP001290861"/>
    </source>
</evidence>
<dbReference type="RefSeq" id="WP_322609648.1">
    <property type="nucleotide sequence ID" value="NZ_JARVCO010000012.1"/>
</dbReference>
<dbReference type="InterPro" id="IPR039425">
    <property type="entry name" value="RNA_pol_sigma-70-like"/>
</dbReference>
<comment type="similarity">
    <text evidence="1">Belongs to the sigma-70 factor family. ECF subfamily.</text>
</comment>
<dbReference type="InterPro" id="IPR013325">
    <property type="entry name" value="RNA_pol_sigma_r2"/>
</dbReference>
<evidence type="ECO:0000256" key="2">
    <source>
        <dbReference type="ARBA" id="ARBA00023015"/>
    </source>
</evidence>
<evidence type="ECO:0000256" key="4">
    <source>
        <dbReference type="ARBA" id="ARBA00023163"/>
    </source>
</evidence>
<name>A0ABU5N0I8_9BACT</name>
<keyword evidence="2" id="KW-0805">Transcription regulation</keyword>
<dbReference type="EMBL" id="JARVCO010000012">
    <property type="protein sequence ID" value="MDZ8119866.1"/>
    <property type="molecule type" value="Genomic_DNA"/>
</dbReference>
<dbReference type="PANTHER" id="PTHR43133">
    <property type="entry name" value="RNA POLYMERASE ECF-TYPE SIGMA FACTO"/>
    <property type="match status" value="1"/>
</dbReference>
<gene>
    <name evidence="7" type="ORF">P9H32_14650</name>
</gene>
<keyword evidence="8" id="KW-1185">Reference proteome</keyword>
<organism evidence="7 8">
    <name type="scientific">Pontiella agarivorans</name>
    <dbReference type="NCBI Taxonomy" id="3038953"/>
    <lineage>
        <taxon>Bacteria</taxon>
        <taxon>Pseudomonadati</taxon>
        <taxon>Kiritimatiellota</taxon>
        <taxon>Kiritimatiellia</taxon>
        <taxon>Kiritimatiellales</taxon>
        <taxon>Pontiellaceae</taxon>
        <taxon>Pontiella</taxon>
    </lineage>
</organism>
<sequence length="175" mass="20480">MTETALIETLLRRFYANQGRLRGYIFSATRDYHATEDILQEIAIVVAKKAVTYDSERPALPWFMGIARNQIHRFYRTKGREAANVSFELLEDFMPLYASYDNDEISERQLALKNCVEKLPEKQKRIMQMRYVEELDCSQISKTIGRSIQGIYGLLKRMKLGLRKCVEFQLSQPEI</sequence>
<dbReference type="Proteomes" id="UP001290861">
    <property type="component" value="Unassembled WGS sequence"/>
</dbReference>
<dbReference type="PANTHER" id="PTHR43133:SF51">
    <property type="entry name" value="RNA POLYMERASE SIGMA FACTOR"/>
    <property type="match status" value="1"/>
</dbReference>
<dbReference type="SUPFAM" id="SSF88659">
    <property type="entry name" value="Sigma3 and sigma4 domains of RNA polymerase sigma factors"/>
    <property type="match status" value="1"/>
</dbReference>
<dbReference type="InterPro" id="IPR007627">
    <property type="entry name" value="RNA_pol_sigma70_r2"/>
</dbReference>
<feature type="domain" description="RNA polymerase sigma-70 region 2" evidence="5">
    <location>
        <begin position="16"/>
        <end position="80"/>
    </location>
</feature>